<dbReference type="EMBL" id="JACHIG010000003">
    <property type="protein sequence ID" value="MBB5032367.1"/>
    <property type="molecule type" value="Genomic_DNA"/>
</dbReference>
<dbReference type="InterPro" id="IPR010869">
    <property type="entry name" value="DUF1501"/>
</dbReference>
<dbReference type="PANTHER" id="PTHR43737:SF1">
    <property type="entry name" value="DUF1501 DOMAIN-CONTAINING PROTEIN"/>
    <property type="match status" value="1"/>
</dbReference>
<proteinExistence type="predicted"/>
<name>A0A7W7YAE3_9BACT</name>
<reference evidence="1 2" key="1">
    <citation type="submission" date="2020-08" db="EMBL/GenBank/DDBJ databases">
        <title>Genomic Encyclopedia of Type Strains, Phase IV (KMG-IV): sequencing the most valuable type-strain genomes for metagenomic binning, comparative biology and taxonomic classification.</title>
        <authorList>
            <person name="Goeker M."/>
        </authorList>
    </citation>
    <scope>NUCLEOTIDE SEQUENCE [LARGE SCALE GENOMIC DNA]</scope>
    <source>
        <strain evidence="1 2">DSM 12252</strain>
    </source>
</reference>
<accession>A0A7W7YAE3</accession>
<gene>
    <name evidence="1" type="ORF">HNQ65_001944</name>
</gene>
<protein>
    <submittedName>
        <fullName evidence="1">Uncharacterized protein (DUF1501 family)</fullName>
    </submittedName>
</protein>
<comment type="caution">
    <text evidence="1">The sequence shown here is derived from an EMBL/GenBank/DDBJ whole genome shotgun (WGS) entry which is preliminary data.</text>
</comment>
<dbReference type="PANTHER" id="PTHR43737">
    <property type="entry name" value="BLL7424 PROTEIN"/>
    <property type="match status" value="1"/>
</dbReference>
<evidence type="ECO:0000313" key="2">
    <source>
        <dbReference type="Proteomes" id="UP000590740"/>
    </source>
</evidence>
<sequence length="487" mass="52284">MKQSPASTSMKQTRRRFLGEASCAAVSSISMVNMMLNLRLATSAAAQSAPTDRKTLVCIFLNGGMDSFNVLVPRDDTRYGNYAVSRGNLALDKAALKTLNQIPASDGNLYGLHPSCSGLQGLFNGLNGDTSKRRMAMISNIGTLIQPTTKAQYAAGTATLPRALFSHADQIDQWQTSVPQGMAQASGWFGRAADVLNSTVNSGQTSMNISLSGNNLIQVGNSTQQFVITDSGALALTDPTDTNPANPGAWKNSGHRSLLAQHYSNLMQESYSQMTKTSMDLQQNFQTIFHAYDDSAVSSLFPGTYFGGQMLAVAKTIAIRQSLGLRRQTIFLSFGGWDHHGELLNTEAGMLSVLDGGLTAFQKALEALGMQNDVITFTASDFGRTLRSNGRGTDHAWGGNHFVMGGPVQGGKIYGTFPDVTLDSNDDVGYGGRMMPTTSVDQFFGELLRWFGVSSSDLSYVLPNIGNFYSPNSSTLPIGFLQPGTWS</sequence>
<dbReference type="Pfam" id="PF07394">
    <property type="entry name" value="DUF1501"/>
    <property type="match status" value="1"/>
</dbReference>
<evidence type="ECO:0000313" key="1">
    <source>
        <dbReference type="EMBL" id="MBB5032367.1"/>
    </source>
</evidence>
<dbReference type="Proteomes" id="UP000590740">
    <property type="component" value="Unassembled WGS sequence"/>
</dbReference>
<organism evidence="1 2">
    <name type="scientific">Prosthecobacter vanneervenii</name>
    <dbReference type="NCBI Taxonomy" id="48466"/>
    <lineage>
        <taxon>Bacteria</taxon>
        <taxon>Pseudomonadati</taxon>
        <taxon>Verrucomicrobiota</taxon>
        <taxon>Verrucomicrobiia</taxon>
        <taxon>Verrucomicrobiales</taxon>
        <taxon>Verrucomicrobiaceae</taxon>
        <taxon>Prosthecobacter</taxon>
    </lineage>
</organism>
<keyword evidence="2" id="KW-1185">Reference proteome</keyword>
<dbReference type="RefSeq" id="WP_221306101.1">
    <property type="nucleotide sequence ID" value="NZ_JACHIG010000003.1"/>
</dbReference>
<dbReference type="AlphaFoldDB" id="A0A7W7YAE3"/>